<proteinExistence type="predicted"/>
<dbReference type="Pfam" id="PF01614">
    <property type="entry name" value="IclR_C"/>
    <property type="match status" value="1"/>
</dbReference>
<dbReference type="Proteomes" id="UP000636264">
    <property type="component" value="Unassembled WGS sequence"/>
</dbReference>
<reference evidence="6" key="2">
    <citation type="submission" date="2020-09" db="EMBL/GenBank/DDBJ databases">
        <authorList>
            <person name="Sun Q."/>
            <person name="Zhou Y."/>
        </authorList>
    </citation>
    <scope>NUCLEOTIDE SEQUENCE</scope>
    <source>
        <strain evidence="6">CGMCC 1.15320</strain>
    </source>
</reference>
<evidence type="ECO:0000256" key="2">
    <source>
        <dbReference type="ARBA" id="ARBA00023125"/>
    </source>
</evidence>
<sequence>MSTFDDVQRKVALTPSEQRYVETKLATEARTTDTRLIQSVDRALVLMETLAGQDKPVLLSELARVSDLNVSTCHHLLATLVARGYVLHAGRGRGYTLSSKLRELSDMTNRELDLLDFVQADLQRLNADLRESVQMAVMRGTALITQVRYGSMMPTHIEPDEIKKMRAAHATATGKAILAWLPEAEMARVVSENGLSAFTPHTITTISGLIEELRLVRRSGFSIDEEELQENVICYGAALRDGSGRVIGSISCSIPKNRATPEYRSHIARSVVKCAQELSNRLRVSR</sequence>
<dbReference type="InterPro" id="IPR005471">
    <property type="entry name" value="Tscrpt_reg_IclR_N"/>
</dbReference>
<dbReference type="Pfam" id="PF09339">
    <property type="entry name" value="HTH_IclR"/>
    <property type="match status" value="1"/>
</dbReference>
<dbReference type="InterPro" id="IPR014757">
    <property type="entry name" value="Tscrpt_reg_IclR_C"/>
</dbReference>
<evidence type="ECO:0000256" key="1">
    <source>
        <dbReference type="ARBA" id="ARBA00023015"/>
    </source>
</evidence>
<feature type="domain" description="IclR-ED" evidence="5">
    <location>
        <begin position="100"/>
        <end position="284"/>
    </location>
</feature>
<evidence type="ECO:0000313" key="7">
    <source>
        <dbReference type="Proteomes" id="UP000636264"/>
    </source>
</evidence>
<keyword evidence="1" id="KW-0805">Transcription regulation</keyword>
<evidence type="ECO:0000259" key="5">
    <source>
        <dbReference type="PROSITE" id="PS51078"/>
    </source>
</evidence>
<dbReference type="EMBL" id="BMIF01000002">
    <property type="protein sequence ID" value="GGA58980.1"/>
    <property type="molecule type" value="Genomic_DNA"/>
</dbReference>
<dbReference type="PANTHER" id="PTHR30136:SF35">
    <property type="entry name" value="HTH-TYPE TRANSCRIPTIONAL REGULATOR RV1719"/>
    <property type="match status" value="1"/>
</dbReference>
<dbReference type="InterPro" id="IPR029016">
    <property type="entry name" value="GAF-like_dom_sf"/>
</dbReference>
<dbReference type="GO" id="GO:0003677">
    <property type="term" value="F:DNA binding"/>
    <property type="evidence" value="ECO:0007669"/>
    <property type="project" value="UniProtKB-KW"/>
</dbReference>
<organism evidence="6 7">
    <name type="scientific">Nitratireductor aestuarii</name>
    <dbReference type="NCBI Taxonomy" id="1735103"/>
    <lineage>
        <taxon>Bacteria</taxon>
        <taxon>Pseudomonadati</taxon>
        <taxon>Pseudomonadota</taxon>
        <taxon>Alphaproteobacteria</taxon>
        <taxon>Hyphomicrobiales</taxon>
        <taxon>Phyllobacteriaceae</taxon>
        <taxon>Nitratireductor</taxon>
    </lineage>
</organism>
<accession>A0A916RM75</accession>
<dbReference type="RefSeq" id="WP_188719927.1">
    <property type="nucleotide sequence ID" value="NZ_BMIF01000002.1"/>
</dbReference>
<dbReference type="SUPFAM" id="SSF46785">
    <property type="entry name" value="Winged helix' DNA-binding domain"/>
    <property type="match status" value="1"/>
</dbReference>
<comment type="caution">
    <text evidence="6">The sequence shown here is derived from an EMBL/GenBank/DDBJ whole genome shotgun (WGS) entry which is preliminary data.</text>
</comment>
<dbReference type="PANTHER" id="PTHR30136">
    <property type="entry name" value="HELIX-TURN-HELIX TRANSCRIPTIONAL REGULATOR, ICLR FAMILY"/>
    <property type="match status" value="1"/>
</dbReference>
<keyword evidence="7" id="KW-1185">Reference proteome</keyword>
<dbReference type="InterPro" id="IPR050707">
    <property type="entry name" value="HTH_MetabolicPath_Reg"/>
</dbReference>
<dbReference type="Gene3D" id="1.10.10.10">
    <property type="entry name" value="Winged helix-like DNA-binding domain superfamily/Winged helix DNA-binding domain"/>
    <property type="match status" value="1"/>
</dbReference>
<dbReference type="AlphaFoldDB" id="A0A916RM75"/>
<evidence type="ECO:0000313" key="6">
    <source>
        <dbReference type="EMBL" id="GGA58980.1"/>
    </source>
</evidence>
<evidence type="ECO:0000256" key="3">
    <source>
        <dbReference type="ARBA" id="ARBA00023163"/>
    </source>
</evidence>
<dbReference type="GO" id="GO:0003700">
    <property type="term" value="F:DNA-binding transcription factor activity"/>
    <property type="evidence" value="ECO:0007669"/>
    <property type="project" value="TreeGrafter"/>
</dbReference>
<gene>
    <name evidence="6" type="primary">yagI</name>
    <name evidence="6" type="ORF">GCM10011385_10850</name>
</gene>
<dbReference type="SUPFAM" id="SSF55781">
    <property type="entry name" value="GAF domain-like"/>
    <property type="match status" value="1"/>
</dbReference>
<dbReference type="SMART" id="SM00346">
    <property type="entry name" value="HTH_ICLR"/>
    <property type="match status" value="1"/>
</dbReference>
<dbReference type="InterPro" id="IPR036390">
    <property type="entry name" value="WH_DNA-bd_sf"/>
</dbReference>
<protein>
    <submittedName>
        <fullName evidence="6">IclR family transcriptional regulator</fullName>
    </submittedName>
</protein>
<keyword evidence="3" id="KW-0804">Transcription</keyword>
<dbReference type="PROSITE" id="PS51078">
    <property type="entry name" value="ICLR_ED"/>
    <property type="match status" value="1"/>
</dbReference>
<name>A0A916RM75_9HYPH</name>
<dbReference type="InterPro" id="IPR036388">
    <property type="entry name" value="WH-like_DNA-bd_sf"/>
</dbReference>
<evidence type="ECO:0000259" key="4">
    <source>
        <dbReference type="PROSITE" id="PS51077"/>
    </source>
</evidence>
<feature type="domain" description="HTH iclR-type" evidence="4">
    <location>
        <begin position="37"/>
        <end position="99"/>
    </location>
</feature>
<reference evidence="6" key="1">
    <citation type="journal article" date="2014" name="Int. J. Syst. Evol. Microbiol.">
        <title>Complete genome sequence of Corynebacterium casei LMG S-19264T (=DSM 44701T), isolated from a smear-ripened cheese.</title>
        <authorList>
            <consortium name="US DOE Joint Genome Institute (JGI-PGF)"/>
            <person name="Walter F."/>
            <person name="Albersmeier A."/>
            <person name="Kalinowski J."/>
            <person name="Ruckert C."/>
        </authorList>
    </citation>
    <scope>NUCLEOTIDE SEQUENCE</scope>
    <source>
        <strain evidence="6">CGMCC 1.15320</strain>
    </source>
</reference>
<dbReference type="PROSITE" id="PS51077">
    <property type="entry name" value="HTH_ICLR"/>
    <property type="match status" value="1"/>
</dbReference>
<dbReference type="GO" id="GO:0045892">
    <property type="term" value="P:negative regulation of DNA-templated transcription"/>
    <property type="evidence" value="ECO:0007669"/>
    <property type="project" value="TreeGrafter"/>
</dbReference>
<keyword evidence="2" id="KW-0238">DNA-binding</keyword>
<dbReference type="Gene3D" id="3.30.450.40">
    <property type="match status" value="1"/>
</dbReference>